<evidence type="ECO:0000313" key="2">
    <source>
        <dbReference type="EMBL" id="QSS54629.1"/>
    </source>
</evidence>
<dbReference type="VEuPathDB" id="FungiDB:I7I53_02245"/>
<sequence length="69" mass="7651">MMISKLLCSSALWVKISVLGPSSIPCRCSCRACFSAHHQLNHWCCGWDICIVSIEDFSWAVIFCGRGEG</sequence>
<protein>
    <recommendedName>
        <fullName evidence="4">Secreted protein</fullName>
    </recommendedName>
</protein>
<dbReference type="Proteomes" id="UP000663419">
    <property type="component" value="Chromosome 3"/>
</dbReference>
<feature type="signal peptide" evidence="1">
    <location>
        <begin position="1"/>
        <end position="18"/>
    </location>
</feature>
<accession>A0A8A1LKW4</accession>
<proteinExistence type="predicted"/>
<feature type="chain" id="PRO_5034173673" description="Secreted protein" evidence="1">
    <location>
        <begin position="19"/>
        <end position="69"/>
    </location>
</feature>
<reference evidence="2" key="1">
    <citation type="submission" date="2021-01" db="EMBL/GenBank/DDBJ databases">
        <title>Chromosome-level genome assembly of a human fungal pathogen reveals clustering of transcriptionally co-regulated genes.</title>
        <authorList>
            <person name="Voorhies M."/>
            <person name="Cohen S."/>
            <person name="Shea T.P."/>
            <person name="Petrus S."/>
            <person name="Munoz J.F."/>
            <person name="Poplawski S."/>
            <person name="Goldman W.E."/>
            <person name="Michael T."/>
            <person name="Cuomo C.A."/>
            <person name="Sil A."/>
            <person name="Beyhan S."/>
        </authorList>
    </citation>
    <scope>NUCLEOTIDE SEQUENCE</scope>
    <source>
        <strain evidence="2">H88</strain>
    </source>
</reference>
<evidence type="ECO:0000256" key="1">
    <source>
        <dbReference type="SAM" id="SignalP"/>
    </source>
</evidence>
<evidence type="ECO:0008006" key="4">
    <source>
        <dbReference type="Google" id="ProtNLM"/>
    </source>
</evidence>
<gene>
    <name evidence="2" type="ORF">I7I53_02245</name>
</gene>
<organism evidence="2 3">
    <name type="scientific">Ajellomyces capsulatus (strain H88)</name>
    <name type="common">Darling's disease fungus</name>
    <name type="synonym">Histoplasma capsulatum</name>
    <dbReference type="NCBI Taxonomy" id="544711"/>
    <lineage>
        <taxon>Eukaryota</taxon>
        <taxon>Fungi</taxon>
        <taxon>Dikarya</taxon>
        <taxon>Ascomycota</taxon>
        <taxon>Pezizomycotina</taxon>
        <taxon>Eurotiomycetes</taxon>
        <taxon>Eurotiomycetidae</taxon>
        <taxon>Onygenales</taxon>
        <taxon>Ajellomycetaceae</taxon>
        <taxon>Histoplasma</taxon>
    </lineage>
</organism>
<name>A0A8A1LKW4_AJEC8</name>
<dbReference type="AlphaFoldDB" id="A0A8A1LKW4"/>
<evidence type="ECO:0000313" key="3">
    <source>
        <dbReference type="Proteomes" id="UP000663419"/>
    </source>
</evidence>
<keyword evidence="1" id="KW-0732">Signal</keyword>
<dbReference type="EMBL" id="CP069104">
    <property type="protein sequence ID" value="QSS54629.1"/>
    <property type="molecule type" value="Genomic_DNA"/>
</dbReference>